<dbReference type="InterPro" id="IPR036871">
    <property type="entry name" value="PX_dom_sf"/>
</dbReference>
<dbReference type="AlphaFoldDB" id="A0AAV2IGP8"/>
<organism evidence="9 10">
    <name type="scientific">Lymnaea stagnalis</name>
    <name type="common">Great pond snail</name>
    <name type="synonym">Helix stagnalis</name>
    <dbReference type="NCBI Taxonomy" id="6523"/>
    <lineage>
        <taxon>Eukaryota</taxon>
        <taxon>Metazoa</taxon>
        <taxon>Spiralia</taxon>
        <taxon>Lophotrochozoa</taxon>
        <taxon>Mollusca</taxon>
        <taxon>Gastropoda</taxon>
        <taxon>Heterobranchia</taxon>
        <taxon>Euthyneura</taxon>
        <taxon>Panpulmonata</taxon>
        <taxon>Hygrophila</taxon>
        <taxon>Lymnaeoidea</taxon>
        <taxon>Lymnaeidae</taxon>
        <taxon>Lymnaea</taxon>
    </lineage>
</organism>
<evidence type="ECO:0000256" key="2">
    <source>
        <dbReference type="ARBA" id="ARBA00010883"/>
    </source>
</evidence>
<keyword evidence="7" id="KW-0968">Cytoplasmic vesicle</keyword>
<evidence type="ECO:0000256" key="5">
    <source>
        <dbReference type="ARBA" id="ARBA00023121"/>
    </source>
</evidence>
<accession>A0AAV2IGP8</accession>
<keyword evidence="3" id="KW-0813">Transport</keyword>
<evidence type="ECO:0000313" key="9">
    <source>
        <dbReference type="EMBL" id="CAL1543888.1"/>
    </source>
</evidence>
<keyword evidence="4" id="KW-0653">Protein transport</keyword>
<dbReference type="PROSITE" id="PS50195">
    <property type="entry name" value="PX"/>
    <property type="match status" value="1"/>
</dbReference>
<dbReference type="GO" id="GO:0015031">
    <property type="term" value="P:protein transport"/>
    <property type="evidence" value="ECO:0007669"/>
    <property type="project" value="UniProtKB-KW"/>
</dbReference>
<dbReference type="SUPFAM" id="SSF64268">
    <property type="entry name" value="PX domain"/>
    <property type="match status" value="1"/>
</dbReference>
<evidence type="ECO:0000256" key="7">
    <source>
        <dbReference type="ARBA" id="ARBA00023329"/>
    </source>
</evidence>
<dbReference type="Pfam" id="PF00787">
    <property type="entry name" value="PX"/>
    <property type="match status" value="1"/>
</dbReference>
<comment type="similarity">
    <text evidence="2">Belongs to the sorting nexin family.</text>
</comment>
<proteinExistence type="inferred from homology"/>
<evidence type="ECO:0000256" key="1">
    <source>
        <dbReference type="ARBA" id="ARBA00004180"/>
    </source>
</evidence>
<dbReference type="PANTHER" id="PTHR15813:SF9">
    <property type="entry name" value="PX DOMAIN-CONTAINING PROTEIN"/>
    <property type="match status" value="1"/>
</dbReference>
<keyword evidence="10" id="KW-1185">Reference proteome</keyword>
<evidence type="ECO:0000313" key="10">
    <source>
        <dbReference type="Proteomes" id="UP001497497"/>
    </source>
</evidence>
<dbReference type="GO" id="GO:0030659">
    <property type="term" value="C:cytoplasmic vesicle membrane"/>
    <property type="evidence" value="ECO:0007669"/>
    <property type="project" value="UniProtKB-SubCell"/>
</dbReference>
<dbReference type="Proteomes" id="UP001497497">
    <property type="component" value="Unassembled WGS sequence"/>
</dbReference>
<name>A0AAV2IGP8_LYMST</name>
<keyword evidence="5" id="KW-0446">Lipid-binding</keyword>
<dbReference type="EMBL" id="CAXITT010000582">
    <property type="protein sequence ID" value="CAL1543888.1"/>
    <property type="molecule type" value="Genomic_DNA"/>
</dbReference>
<feature type="domain" description="PX" evidence="8">
    <location>
        <begin position="1"/>
        <end position="119"/>
    </location>
</feature>
<dbReference type="InterPro" id="IPR001683">
    <property type="entry name" value="PX_dom"/>
</dbReference>
<reference evidence="9 10" key="1">
    <citation type="submission" date="2024-04" db="EMBL/GenBank/DDBJ databases">
        <authorList>
            <consortium name="Genoscope - CEA"/>
            <person name="William W."/>
        </authorList>
    </citation>
    <scope>NUCLEOTIDE SEQUENCE [LARGE SCALE GENOMIC DNA]</scope>
</reference>
<dbReference type="GO" id="GO:1901981">
    <property type="term" value="F:phosphatidylinositol phosphate binding"/>
    <property type="evidence" value="ECO:0007669"/>
    <property type="project" value="TreeGrafter"/>
</dbReference>
<comment type="subcellular location">
    <subcellularLocation>
        <location evidence="1">Cytoplasmic vesicle membrane</location>
        <topology evidence="1">Peripheral membrane protein</topology>
        <orientation evidence="1">Cytoplasmic side</orientation>
    </subcellularLocation>
</comment>
<gene>
    <name evidence="9" type="ORF">GSLYS_00017401001</name>
</gene>
<evidence type="ECO:0000259" key="8">
    <source>
        <dbReference type="PROSITE" id="PS50195"/>
    </source>
</evidence>
<dbReference type="InterPro" id="IPR052467">
    <property type="entry name" value="Sorting_nexin_PX-domain"/>
</dbReference>
<sequence length="165" mass="19035">MVIRVNIPSFRKVKEGDDVYTAFSVDVWIAGRHHVIEKRYSEFEELHKQLKKIIKTPEFPPKKVLKWNTKVLEQRRLGLDTYFQGVLEHEPTPNVLLLFLETDMLDHSMENYLKGDEEQKTSHQAVITIDASSYLQKSNKGSLPNIVSEGVTMGLYSTAALDYPR</sequence>
<evidence type="ECO:0000256" key="6">
    <source>
        <dbReference type="ARBA" id="ARBA00023136"/>
    </source>
</evidence>
<comment type="caution">
    <text evidence="9">The sequence shown here is derived from an EMBL/GenBank/DDBJ whole genome shotgun (WGS) entry which is preliminary data.</text>
</comment>
<dbReference type="Gene3D" id="3.30.1520.10">
    <property type="entry name" value="Phox-like domain"/>
    <property type="match status" value="1"/>
</dbReference>
<protein>
    <recommendedName>
        <fullName evidence="8">PX domain-containing protein</fullName>
    </recommendedName>
</protein>
<dbReference type="PANTHER" id="PTHR15813">
    <property type="entry name" value="SORTING NEXIN-22 AND 24"/>
    <property type="match status" value="1"/>
</dbReference>
<evidence type="ECO:0000256" key="4">
    <source>
        <dbReference type="ARBA" id="ARBA00022927"/>
    </source>
</evidence>
<evidence type="ECO:0000256" key="3">
    <source>
        <dbReference type="ARBA" id="ARBA00022448"/>
    </source>
</evidence>
<keyword evidence="6" id="KW-0472">Membrane</keyword>
<dbReference type="SMART" id="SM00312">
    <property type="entry name" value="PX"/>
    <property type="match status" value="1"/>
</dbReference>